<dbReference type="PROSITE" id="PS01348">
    <property type="entry name" value="MRAY_2"/>
    <property type="match status" value="1"/>
</dbReference>
<gene>
    <name evidence="7 10" type="primary">mraY</name>
    <name evidence="10" type="ORF">C0601_03315</name>
</gene>
<feature type="transmembrane region" description="Helical" evidence="7">
    <location>
        <begin position="192"/>
        <end position="211"/>
    </location>
</feature>
<keyword evidence="7" id="KW-0573">Peptidoglycan synthesis</keyword>
<dbReference type="GO" id="GO:0046872">
    <property type="term" value="F:metal ion binding"/>
    <property type="evidence" value="ECO:0007669"/>
    <property type="project" value="UniProtKB-KW"/>
</dbReference>
<dbReference type="PANTHER" id="PTHR22926:SF5">
    <property type="entry name" value="PHOSPHO-N-ACETYLMURAMOYL-PENTAPEPTIDE-TRANSFERASE HOMOLOG"/>
    <property type="match status" value="1"/>
</dbReference>
<dbReference type="AlphaFoldDB" id="A0A2N5ZJZ1"/>
<evidence type="ECO:0000256" key="5">
    <source>
        <dbReference type="ARBA" id="ARBA00022989"/>
    </source>
</evidence>
<evidence type="ECO:0000256" key="8">
    <source>
        <dbReference type="NCBIfam" id="TIGR00445"/>
    </source>
</evidence>
<keyword evidence="7 9" id="KW-0479">Metal-binding</keyword>
<comment type="caution">
    <text evidence="10">The sequence shown here is derived from an EMBL/GenBank/DDBJ whole genome shotgun (WGS) entry which is preliminary data.</text>
</comment>
<evidence type="ECO:0000256" key="4">
    <source>
        <dbReference type="ARBA" id="ARBA00022692"/>
    </source>
</evidence>
<keyword evidence="7" id="KW-1003">Cell membrane</keyword>
<keyword evidence="7" id="KW-0961">Cell wall biogenesis/degradation</keyword>
<evidence type="ECO:0000256" key="9">
    <source>
        <dbReference type="PIRSR" id="PIRSR600715-1"/>
    </source>
</evidence>
<feature type="transmembrane region" description="Helical" evidence="7">
    <location>
        <begin position="334"/>
        <end position="355"/>
    </location>
</feature>
<reference evidence="10 11" key="1">
    <citation type="submission" date="2017-11" db="EMBL/GenBank/DDBJ databases">
        <title>Genome-resolved metagenomics identifies genetic mobility, metabolic interactions, and unexpected diversity in perchlorate-reducing communities.</title>
        <authorList>
            <person name="Barnum T.P."/>
            <person name="Figueroa I.A."/>
            <person name="Carlstrom C.I."/>
            <person name="Lucas L.N."/>
            <person name="Engelbrektson A.L."/>
            <person name="Coates J.D."/>
        </authorList>
    </citation>
    <scope>NUCLEOTIDE SEQUENCE [LARGE SCALE GENOMIC DNA]</scope>
    <source>
        <strain evidence="10">BM706</strain>
    </source>
</reference>
<feature type="transmembrane region" description="Helical" evidence="7">
    <location>
        <begin position="129"/>
        <end position="146"/>
    </location>
</feature>
<feature type="transmembrane region" description="Helical" evidence="7">
    <location>
        <begin position="281"/>
        <end position="303"/>
    </location>
</feature>
<dbReference type="EMBL" id="PKTG01000045">
    <property type="protein sequence ID" value="PLX18943.1"/>
    <property type="molecule type" value="Genomic_DNA"/>
</dbReference>
<comment type="catalytic activity">
    <reaction evidence="7">
        <text>UDP-N-acetyl-alpha-D-muramoyl-L-alanyl-gamma-D-glutamyl-meso-2,6-diaminopimeloyl-D-alanyl-D-alanine + di-trans,octa-cis-undecaprenyl phosphate = di-trans,octa-cis-undecaprenyl diphospho-N-acetyl-alpha-D-muramoyl-L-alanyl-D-glutamyl-meso-2,6-diaminopimeloyl-D-alanyl-D-alanine + UMP</text>
        <dbReference type="Rhea" id="RHEA:28386"/>
        <dbReference type="ChEBI" id="CHEBI:57865"/>
        <dbReference type="ChEBI" id="CHEBI:60392"/>
        <dbReference type="ChEBI" id="CHEBI:61386"/>
        <dbReference type="ChEBI" id="CHEBI:61387"/>
        <dbReference type="EC" id="2.7.8.13"/>
    </reaction>
</comment>
<dbReference type="PANTHER" id="PTHR22926">
    <property type="entry name" value="PHOSPHO-N-ACETYLMURAMOYL-PENTAPEPTIDE-TRANSFERASE"/>
    <property type="match status" value="1"/>
</dbReference>
<comment type="similarity">
    <text evidence="2 7">Belongs to the glycosyltransferase 4 family. MraY subfamily.</text>
</comment>
<keyword evidence="7" id="KW-0132">Cell division</keyword>
<dbReference type="GO" id="GO:0009252">
    <property type="term" value="P:peptidoglycan biosynthetic process"/>
    <property type="evidence" value="ECO:0007669"/>
    <property type="project" value="UniProtKB-UniRule"/>
</dbReference>
<dbReference type="HAMAP" id="MF_00038">
    <property type="entry name" value="MraY"/>
    <property type="match status" value="1"/>
</dbReference>
<feature type="transmembrane region" description="Helical" evidence="7">
    <location>
        <begin position="68"/>
        <end position="86"/>
    </location>
</feature>
<keyword evidence="5 7" id="KW-1133">Transmembrane helix</keyword>
<dbReference type="EC" id="2.7.8.13" evidence="7 8"/>
<dbReference type="GO" id="GO:0005886">
    <property type="term" value="C:plasma membrane"/>
    <property type="evidence" value="ECO:0007669"/>
    <property type="project" value="UniProtKB-SubCell"/>
</dbReference>
<comment type="function">
    <text evidence="7">Catalyzes the initial step of the lipid cycle reactions in the biosynthesis of the cell wall peptidoglycan: transfers peptidoglycan precursor phospho-MurNAc-pentapeptide from UDP-MurNAc-pentapeptide onto the lipid carrier undecaprenyl phosphate, yielding undecaprenyl-pyrophosphoryl-MurNAc-pentapeptide, known as lipid I.</text>
</comment>
<dbReference type="InterPro" id="IPR000715">
    <property type="entry name" value="Glycosyl_transferase_4"/>
</dbReference>
<evidence type="ECO:0000313" key="11">
    <source>
        <dbReference type="Proteomes" id="UP000234857"/>
    </source>
</evidence>
<evidence type="ECO:0000256" key="1">
    <source>
        <dbReference type="ARBA" id="ARBA00004141"/>
    </source>
</evidence>
<feature type="binding site" evidence="9">
    <location>
        <position position="184"/>
    </location>
    <ligand>
        <name>Mg(2+)</name>
        <dbReference type="ChEBI" id="CHEBI:18420"/>
    </ligand>
</feature>
<comment type="pathway">
    <text evidence="7">Cell wall biogenesis; peptidoglycan biosynthesis.</text>
</comment>
<evidence type="ECO:0000256" key="6">
    <source>
        <dbReference type="ARBA" id="ARBA00023136"/>
    </source>
</evidence>
<feature type="transmembrane region" description="Helical" evidence="7">
    <location>
        <begin position="20"/>
        <end position="41"/>
    </location>
</feature>
<accession>A0A2N5ZJZ1</accession>
<dbReference type="Proteomes" id="UP000234857">
    <property type="component" value="Unassembled WGS sequence"/>
</dbReference>
<evidence type="ECO:0000256" key="7">
    <source>
        <dbReference type="HAMAP-Rule" id="MF_00038"/>
    </source>
</evidence>
<protein>
    <recommendedName>
        <fullName evidence="7 8">Phospho-N-acetylmuramoyl-pentapeptide-transferase</fullName>
        <ecNumber evidence="7 8">2.7.8.13</ecNumber>
    </recommendedName>
    <alternativeName>
        <fullName evidence="7">UDP-MurNAc-pentapeptide phosphotransferase</fullName>
    </alternativeName>
</protein>
<proteinExistence type="inferred from homology"/>
<evidence type="ECO:0000256" key="2">
    <source>
        <dbReference type="ARBA" id="ARBA00005583"/>
    </source>
</evidence>
<dbReference type="CDD" id="cd06852">
    <property type="entry name" value="GT_MraY"/>
    <property type="match status" value="1"/>
</dbReference>
<evidence type="ECO:0000313" key="10">
    <source>
        <dbReference type="EMBL" id="PLX18943.1"/>
    </source>
</evidence>
<dbReference type="InterPro" id="IPR003524">
    <property type="entry name" value="PNAcMuramoyl-5peptid_Trfase"/>
</dbReference>
<dbReference type="GO" id="GO:0051301">
    <property type="term" value="P:cell division"/>
    <property type="evidence" value="ECO:0007669"/>
    <property type="project" value="UniProtKB-KW"/>
</dbReference>
<keyword evidence="7" id="KW-0131">Cell cycle</keyword>
<dbReference type="GO" id="GO:0071555">
    <property type="term" value="P:cell wall organization"/>
    <property type="evidence" value="ECO:0007669"/>
    <property type="project" value="UniProtKB-KW"/>
</dbReference>
<dbReference type="InterPro" id="IPR018480">
    <property type="entry name" value="PNAcMuramoyl-5peptid_Trfase_CS"/>
</dbReference>
<keyword evidence="7 9" id="KW-0460">Magnesium</keyword>
<organism evidence="10 11">
    <name type="scientific">Muiribacterium halophilum</name>
    <dbReference type="NCBI Taxonomy" id="2053465"/>
    <lineage>
        <taxon>Bacteria</taxon>
        <taxon>Candidatus Muiribacteriota</taxon>
        <taxon>Candidatus Muiribacteriia</taxon>
        <taxon>Candidatus Muiribacteriales</taxon>
        <taxon>Candidatus Muiribacteriaceae</taxon>
        <taxon>Candidatus Muiribacterium</taxon>
    </lineage>
</organism>
<feature type="binding site" evidence="9">
    <location>
        <position position="259"/>
    </location>
    <ligand>
        <name>Mg(2+)</name>
        <dbReference type="ChEBI" id="CHEBI:18420"/>
    </ligand>
</feature>
<feature type="transmembrane region" description="Helical" evidence="7">
    <location>
        <begin position="166"/>
        <end position="185"/>
    </location>
</feature>
<dbReference type="GO" id="GO:0008963">
    <property type="term" value="F:phospho-N-acetylmuramoyl-pentapeptide-transferase activity"/>
    <property type="evidence" value="ECO:0007669"/>
    <property type="project" value="UniProtKB-UniRule"/>
</dbReference>
<dbReference type="GO" id="GO:0051992">
    <property type="term" value="F:UDP-N-acetylmuramoyl-L-alanyl-D-glutamyl-meso-2,6-diaminopimelyl-D-alanyl-D-alanine:undecaprenyl-phosphate transferase activity"/>
    <property type="evidence" value="ECO:0007669"/>
    <property type="project" value="RHEA"/>
</dbReference>
<dbReference type="NCBIfam" id="TIGR00445">
    <property type="entry name" value="mraY"/>
    <property type="match status" value="1"/>
</dbReference>
<sequence length="356" mass="39589">MINFFLSKLGNLHILKSITIRSLLAFFISFVICFLLIPIVMKKVERRKLGQQVREDGPQAHLQKKGNATMGGIAIVISIMLVSLFFARWNPQVIICNVVLFLMAVTGFMDDMLKIYRKSSDGLSGRMKIICQLVTALLAIFLIDRFMPGFSYVNIPVIVLTIKSKYLFYLLLILTCTASSNAVNLTDGLDGLAAGVLVMVALGYLAITYITGNMIYSQHLNSLFIAGNGELTILTSSLIGALIGFLWYNAYPAKIFMGDVGSLSLGAMTGMIAVFTKTEFLLLIMGGIFVLEALSVIIQVFSYKTRKKRVFKMAPIHHHFELSGLHETKVVIRFWIISLFMSLAGVLIFAIRVLFK</sequence>
<keyword evidence="4 7" id="KW-0812">Transmembrane</keyword>
<feature type="transmembrane region" description="Helical" evidence="7">
    <location>
        <begin position="92"/>
        <end position="109"/>
    </location>
</feature>
<name>A0A2N5ZJZ1_MUIH1</name>
<comment type="cofactor">
    <cofactor evidence="7 9">
        <name>Mg(2+)</name>
        <dbReference type="ChEBI" id="CHEBI:18420"/>
    </cofactor>
</comment>
<dbReference type="UniPathway" id="UPA00219"/>
<keyword evidence="7" id="KW-0133">Cell shape</keyword>
<evidence type="ECO:0000256" key="3">
    <source>
        <dbReference type="ARBA" id="ARBA00022679"/>
    </source>
</evidence>
<feature type="transmembrane region" description="Helical" evidence="7">
    <location>
        <begin position="255"/>
        <end position="275"/>
    </location>
</feature>
<comment type="subcellular location">
    <subcellularLocation>
        <location evidence="7">Cell membrane</location>
        <topology evidence="7">Multi-pass membrane protein</topology>
    </subcellularLocation>
    <subcellularLocation>
        <location evidence="1">Membrane</location>
        <topology evidence="1">Multi-pass membrane protein</topology>
    </subcellularLocation>
</comment>
<feature type="transmembrane region" description="Helical" evidence="7">
    <location>
        <begin position="231"/>
        <end position="248"/>
    </location>
</feature>
<keyword evidence="6 7" id="KW-0472">Membrane</keyword>
<dbReference type="GO" id="GO:0008360">
    <property type="term" value="P:regulation of cell shape"/>
    <property type="evidence" value="ECO:0007669"/>
    <property type="project" value="UniProtKB-KW"/>
</dbReference>
<keyword evidence="3 7" id="KW-0808">Transferase</keyword>
<dbReference type="Pfam" id="PF00953">
    <property type="entry name" value="Glycos_transf_4"/>
    <property type="match status" value="1"/>
</dbReference>